<comment type="similarity">
    <text evidence="1 6">Belongs to the methyltransferase superfamily. RsmH family.</text>
</comment>
<evidence type="ECO:0000256" key="3">
    <source>
        <dbReference type="ARBA" id="ARBA00022603"/>
    </source>
</evidence>
<keyword evidence="9" id="KW-1185">Reference proteome</keyword>
<gene>
    <name evidence="6" type="primary">rsmH</name>
    <name evidence="8" type="ORF">DNU06_01700</name>
</gene>
<organism evidence="8 9">
    <name type="scientific">Putridiphycobacter roseus</name>
    <dbReference type="NCBI Taxonomy" id="2219161"/>
    <lineage>
        <taxon>Bacteria</taxon>
        <taxon>Pseudomonadati</taxon>
        <taxon>Bacteroidota</taxon>
        <taxon>Flavobacteriia</taxon>
        <taxon>Flavobacteriales</taxon>
        <taxon>Crocinitomicaceae</taxon>
        <taxon>Putridiphycobacter</taxon>
    </lineage>
</organism>
<comment type="caution">
    <text evidence="8">The sequence shown here is derived from an EMBL/GenBank/DDBJ whole genome shotgun (WGS) entry which is preliminary data.</text>
</comment>
<keyword evidence="3 6" id="KW-0489">Methyltransferase</keyword>
<feature type="binding site" evidence="6">
    <location>
        <position position="97"/>
    </location>
    <ligand>
        <name>S-adenosyl-L-methionine</name>
        <dbReference type="ChEBI" id="CHEBI:59789"/>
    </ligand>
</feature>
<dbReference type="Proteomes" id="UP000249248">
    <property type="component" value="Unassembled WGS sequence"/>
</dbReference>
<reference evidence="8 9" key="1">
    <citation type="submission" date="2018-06" db="EMBL/GenBank/DDBJ databases">
        <title>The draft genome sequence of Crocinitomix sp. SM1701.</title>
        <authorList>
            <person name="Zhang X."/>
        </authorList>
    </citation>
    <scope>NUCLEOTIDE SEQUENCE [LARGE SCALE GENOMIC DNA]</scope>
    <source>
        <strain evidence="8 9">SM1701</strain>
    </source>
</reference>
<dbReference type="AlphaFoldDB" id="A0A2W1NHK0"/>
<evidence type="ECO:0000313" key="8">
    <source>
        <dbReference type="EMBL" id="PZE18573.1"/>
    </source>
</evidence>
<dbReference type="OrthoDB" id="9806637at2"/>
<feature type="binding site" evidence="6">
    <location>
        <position position="76"/>
    </location>
    <ligand>
        <name>S-adenosyl-L-methionine</name>
        <dbReference type="ChEBI" id="CHEBI:59789"/>
    </ligand>
</feature>
<accession>A0A2W1NHK0</accession>
<feature type="region of interest" description="Disordered" evidence="7">
    <location>
        <begin position="282"/>
        <end position="303"/>
    </location>
</feature>
<evidence type="ECO:0000313" key="9">
    <source>
        <dbReference type="Proteomes" id="UP000249248"/>
    </source>
</evidence>
<keyword evidence="4 6" id="KW-0808">Transferase</keyword>
<dbReference type="Gene3D" id="3.40.50.150">
    <property type="entry name" value="Vaccinia Virus protein VP39"/>
    <property type="match status" value="1"/>
</dbReference>
<evidence type="ECO:0000256" key="6">
    <source>
        <dbReference type="HAMAP-Rule" id="MF_01007"/>
    </source>
</evidence>
<name>A0A2W1NHK0_9FLAO</name>
<dbReference type="Gene3D" id="1.10.150.170">
    <property type="entry name" value="Putative methyltransferase TM0872, insert domain"/>
    <property type="match status" value="1"/>
</dbReference>
<dbReference type="NCBIfam" id="TIGR00006">
    <property type="entry name" value="16S rRNA (cytosine(1402)-N(4))-methyltransferase RsmH"/>
    <property type="match status" value="1"/>
</dbReference>
<dbReference type="InterPro" id="IPR023397">
    <property type="entry name" value="SAM-dep_MeTrfase_MraW_recog"/>
</dbReference>
<dbReference type="InterPro" id="IPR029063">
    <property type="entry name" value="SAM-dependent_MTases_sf"/>
</dbReference>
<evidence type="ECO:0000256" key="7">
    <source>
        <dbReference type="SAM" id="MobiDB-lite"/>
    </source>
</evidence>
<comment type="subcellular location">
    <subcellularLocation>
        <location evidence="6">Cytoplasm</location>
    </subcellularLocation>
</comment>
<dbReference type="SUPFAM" id="SSF81799">
    <property type="entry name" value="Putative methyltransferase TM0872, insert domain"/>
    <property type="match status" value="1"/>
</dbReference>
<dbReference type="PANTHER" id="PTHR11265:SF0">
    <property type="entry name" value="12S RRNA N4-METHYLCYTIDINE METHYLTRANSFERASE"/>
    <property type="match status" value="1"/>
</dbReference>
<dbReference type="SUPFAM" id="SSF53335">
    <property type="entry name" value="S-adenosyl-L-methionine-dependent methyltransferases"/>
    <property type="match status" value="1"/>
</dbReference>
<keyword evidence="2 6" id="KW-0698">rRNA processing</keyword>
<sequence length="303" mass="34046">MINEYHIPVLFETCLKAMELDNGTVFVDVTFGGGGHSKAILERIGEDAVLIAFDQDEDALANVVEDDKLIFVNANFRYLKNFLKYYEHPKVDAVLADLGVSSHQFDAGERGFSIRTNAKLDMRMNQQADVSAYHVVNDYPERDLFAMFNAYADLKNVRKVVYAIVNKRNEGPIETTGQLVELLSPLMIGKKLNQFLAQIFQAIRIEVNDEMGALRDMLEQAADVLKPGGRLVVMSYHSIEDRLVKNFIRSGKFTGEAEKDLYGNIIKPLSAVNKKPIVPTEEENKVNSRARSAKLRVATKNAE</sequence>
<dbReference type="PIRSF" id="PIRSF004486">
    <property type="entry name" value="MraW"/>
    <property type="match status" value="1"/>
</dbReference>
<evidence type="ECO:0000256" key="5">
    <source>
        <dbReference type="ARBA" id="ARBA00022691"/>
    </source>
</evidence>
<feature type="binding site" evidence="6">
    <location>
        <position position="104"/>
    </location>
    <ligand>
        <name>S-adenosyl-L-methionine</name>
        <dbReference type="ChEBI" id="CHEBI:59789"/>
    </ligand>
</feature>
<dbReference type="HAMAP" id="MF_01007">
    <property type="entry name" value="16SrRNA_methyltr_H"/>
    <property type="match status" value="1"/>
</dbReference>
<dbReference type="GO" id="GO:0070475">
    <property type="term" value="P:rRNA base methylation"/>
    <property type="evidence" value="ECO:0007669"/>
    <property type="project" value="UniProtKB-UniRule"/>
</dbReference>
<dbReference type="GO" id="GO:0005737">
    <property type="term" value="C:cytoplasm"/>
    <property type="evidence" value="ECO:0007669"/>
    <property type="project" value="UniProtKB-SubCell"/>
</dbReference>
<dbReference type="EC" id="2.1.1.199" evidence="6"/>
<evidence type="ECO:0000256" key="4">
    <source>
        <dbReference type="ARBA" id="ARBA00022679"/>
    </source>
</evidence>
<comment type="catalytic activity">
    <reaction evidence="6">
        <text>cytidine(1402) in 16S rRNA + S-adenosyl-L-methionine = N(4)-methylcytidine(1402) in 16S rRNA + S-adenosyl-L-homocysteine + H(+)</text>
        <dbReference type="Rhea" id="RHEA:42928"/>
        <dbReference type="Rhea" id="RHEA-COMP:10286"/>
        <dbReference type="Rhea" id="RHEA-COMP:10287"/>
        <dbReference type="ChEBI" id="CHEBI:15378"/>
        <dbReference type="ChEBI" id="CHEBI:57856"/>
        <dbReference type="ChEBI" id="CHEBI:59789"/>
        <dbReference type="ChEBI" id="CHEBI:74506"/>
        <dbReference type="ChEBI" id="CHEBI:82748"/>
        <dbReference type="EC" id="2.1.1.199"/>
    </reaction>
</comment>
<keyword evidence="6" id="KW-0963">Cytoplasm</keyword>
<evidence type="ECO:0000256" key="2">
    <source>
        <dbReference type="ARBA" id="ARBA00022552"/>
    </source>
</evidence>
<feature type="binding site" evidence="6">
    <location>
        <position position="54"/>
    </location>
    <ligand>
        <name>S-adenosyl-L-methionine</name>
        <dbReference type="ChEBI" id="CHEBI:59789"/>
    </ligand>
</feature>
<evidence type="ECO:0000256" key="1">
    <source>
        <dbReference type="ARBA" id="ARBA00010396"/>
    </source>
</evidence>
<proteinExistence type="inferred from homology"/>
<feature type="binding site" evidence="6">
    <location>
        <begin position="34"/>
        <end position="36"/>
    </location>
    <ligand>
        <name>S-adenosyl-L-methionine</name>
        <dbReference type="ChEBI" id="CHEBI:59789"/>
    </ligand>
</feature>
<comment type="function">
    <text evidence="6">Specifically methylates the N4 position of cytidine in position 1402 (C1402) of 16S rRNA.</text>
</comment>
<dbReference type="PANTHER" id="PTHR11265">
    <property type="entry name" value="S-ADENOSYL-METHYLTRANSFERASE MRAW"/>
    <property type="match status" value="1"/>
</dbReference>
<dbReference type="GO" id="GO:0071424">
    <property type="term" value="F:rRNA (cytosine-N4-)-methyltransferase activity"/>
    <property type="evidence" value="ECO:0007669"/>
    <property type="project" value="UniProtKB-UniRule"/>
</dbReference>
<protein>
    <recommendedName>
        <fullName evidence="6">Ribosomal RNA small subunit methyltransferase H</fullName>
        <ecNumber evidence="6">2.1.1.199</ecNumber>
    </recommendedName>
    <alternativeName>
        <fullName evidence="6">16S rRNA m(4)C1402 methyltransferase</fullName>
    </alternativeName>
    <alternativeName>
        <fullName evidence="6">rRNA (cytosine-N(4)-)-methyltransferase RsmH</fullName>
    </alternativeName>
</protein>
<dbReference type="EMBL" id="QKSB01000001">
    <property type="protein sequence ID" value="PZE18573.1"/>
    <property type="molecule type" value="Genomic_DNA"/>
</dbReference>
<dbReference type="InterPro" id="IPR002903">
    <property type="entry name" value="RsmH"/>
</dbReference>
<keyword evidence="5 6" id="KW-0949">S-adenosyl-L-methionine</keyword>
<dbReference type="Pfam" id="PF01795">
    <property type="entry name" value="Methyltransf_5"/>
    <property type="match status" value="1"/>
</dbReference>